<feature type="compositionally biased region" description="Low complexity" evidence="1">
    <location>
        <begin position="86"/>
        <end position="96"/>
    </location>
</feature>
<sequence length="608" mass="66250">MMTLRLLAAASHRREPLRLARAFSSSLPEGWERVVRRNGSVVYSNAALRKTVRHLPGVEPEHVAPPSTRKEVSSAAKADEQQRESPTAYDTVQTTTTPDDQVFVPINFDEAMRIEGHESQIVHLELKPQQRLRAETGAMIYMTEGVDMDTTTAGGFQQGVRRVLTGENFFVTRFTYNGTSKGYVGLGTSFPSKIVRFRMSDFIGNSVICQKGAFLCGSDTIEINMEFAKKFGVGFFGGEGFILQRLSGEGDALVRACGTLVERDLQPGEVLRISSGCLVAFEPTVHYDITTMKGFKNIVFGGEGLFVTTLTGPGKVFLQSLPFDRVYGEIVSRVPTGGPGGMMFPFMMGGGGGGDGGASGGVGDASAGAAAGVAGADAAESEALGQDEDWKAPEEDAGIYGGNDQPDSSQMDASDSKELLDDEAAAEGVGESVQGVMDFFDNPLFVTWEIEHDGGVDLRGCIGTLSPTKLQNLRDFTFKSALRDRRFDPIQPKDFQRLHCSVSLLIDYEDAEHYEDWEIGVHGIIIEFEDASGNEYSATYLPDVASQQGWNHLETVTSLIRKAGFRRSVTSSMLKAVKVTRYRSSKHKLTYQEYLAHKQAAKHESTPQ</sequence>
<accession>A0AAV2YYD6</accession>
<dbReference type="NCBIfam" id="TIGR00296">
    <property type="entry name" value="TIGR00296 family protein"/>
    <property type="match status" value="1"/>
</dbReference>
<evidence type="ECO:0008006" key="6">
    <source>
        <dbReference type="Google" id="ProtNLM"/>
    </source>
</evidence>
<dbReference type="Pfam" id="PF01871">
    <property type="entry name" value="AMMECR1"/>
    <property type="match status" value="1"/>
</dbReference>
<evidence type="ECO:0000259" key="3">
    <source>
        <dbReference type="PROSITE" id="PS51112"/>
    </source>
</evidence>
<feature type="region of interest" description="Disordered" evidence="1">
    <location>
        <begin position="56"/>
        <end position="96"/>
    </location>
</feature>
<dbReference type="Gene3D" id="3.60.160.10">
    <property type="entry name" value="Mitochondrial biogenesis AIM24"/>
    <property type="match status" value="1"/>
</dbReference>
<feature type="domain" description="AMMECR1" evidence="3">
    <location>
        <begin position="406"/>
        <end position="598"/>
    </location>
</feature>
<dbReference type="SUPFAM" id="SSF51219">
    <property type="entry name" value="TRAP-like"/>
    <property type="match status" value="1"/>
</dbReference>
<evidence type="ECO:0000259" key="2">
    <source>
        <dbReference type="PROSITE" id="PS50020"/>
    </source>
</evidence>
<dbReference type="SUPFAM" id="SSF143447">
    <property type="entry name" value="AMMECR1-like"/>
    <property type="match status" value="1"/>
</dbReference>
<dbReference type="PANTHER" id="PTHR43657">
    <property type="entry name" value="TRYPTOPHAN RNA-BINDING ATTENUATOR PROTEIN-LIKE PROTEIN"/>
    <property type="match status" value="1"/>
</dbReference>
<evidence type="ECO:0000313" key="5">
    <source>
        <dbReference type="Proteomes" id="UP001146120"/>
    </source>
</evidence>
<protein>
    <recommendedName>
        <fullName evidence="6">Altered inheritance of mitochondria protein 24, mitochondrial</fullName>
    </recommendedName>
</protein>
<organism evidence="4 5">
    <name type="scientific">Lagenidium giganteum</name>
    <dbReference type="NCBI Taxonomy" id="4803"/>
    <lineage>
        <taxon>Eukaryota</taxon>
        <taxon>Sar</taxon>
        <taxon>Stramenopiles</taxon>
        <taxon>Oomycota</taxon>
        <taxon>Peronosporomycetes</taxon>
        <taxon>Pythiales</taxon>
        <taxon>Pythiaceae</taxon>
    </lineage>
</organism>
<comment type="caution">
    <text evidence="4">The sequence shown here is derived from an EMBL/GenBank/DDBJ whole genome shotgun (WGS) entry which is preliminary data.</text>
</comment>
<feature type="domain" description="WW" evidence="2">
    <location>
        <begin position="25"/>
        <end position="58"/>
    </location>
</feature>
<dbReference type="InterPro" id="IPR036983">
    <property type="entry name" value="AIM24_sf"/>
</dbReference>
<dbReference type="InterPro" id="IPR002838">
    <property type="entry name" value="AIM24"/>
</dbReference>
<proteinExistence type="predicted"/>
<dbReference type="InterPro" id="IPR001202">
    <property type="entry name" value="WW_dom"/>
</dbReference>
<evidence type="ECO:0000256" key="1">
    <source>
        <dbReference type="SAM" id="MobiDB-lite"/>
    </source>
</evidence>
<dbReference type="InterPro" id="IPR023473">
    <property type="entry name" value="AMMECR1"/>
</dbReference>
<dbReference type="AlphaFoldDB" id="A0AAV2YYD6"/>
<dbReference type="NCBIfam" id="TIGR00266">
    <property type="entry name" value="TIGR00266 family protein"/>
    <property type="match status" value="1"/>
</dbReference>
<gene>
    <name evidence="4" type="ORF">N0F65_005330</name>
</gene>
<dbReference type="PANTHER" id="PTHR43657:SF1">
    <property type="entry name" value="ALTERED INHERITANCE OF MITOCHONDRIA PROTEIN 24, MITOCHONDRIAL"/>
    <property type="match status" value="1"/>
</dbReference>
<feature type="region of interest" description="Disordered" evidence="1">
    <location>
        <begin position="378"/>
        <end position="416"/>
    </location>
</feature>
<feature type="compositionally biased region" description="Basic and acidic residues" evidence="1">
    <location>
        <begin position="68"/>
        <end position="83"/>
    </location>
</feature>
<dbReference type="InterPro" id="IPR002733">
    <property type="entry name" value="AMMECR1_domain"/>
</dbReference>
<dbReference type="InterPro" id="IPR027485">
    <property type="entry name" value="AMMECR1_N"/>
</dbReference>
<dbReference type="PROSITE" id="PS51112">
    <property type="entry name" value="AMMECR1"/>
    <property type="match status" value="1"/>
</dbReference>
<evidence type="ECO:0000313" key="4">
    <source>
        <dbReference type="EMBL" id="DAZ98198.1"/>
    </source>
</evidence>
<name>A0AAV2YYD6_9STRA</name>
<dbReference type="Gene3D" id="3.30.700.20">
    <property type="entry name" value="Hypothetical protein ph0010, domain 1"/>
    <property type="match status" value="1"/>
</dbReference>
<dbReference type="Proteomes" id="UP001146120">
    <property type="component" value="Unassembled WGS sequence"/>
</dbReference>
<reference evidence="4" key="2">
    <citation type="journal article" date="2023" name="Microbiol Resour">
        <title>Decontamination and Annotation of the Draft Genome Sequence of the Oomycete Lagenidium giganteum ARSEF 373.</title>
        <authorList>
            <person name="Morgan W.R."/>
            <person name="Tartar A."/>
        </authorList>
    </citation>
    <scope>NUCLEOTIDE SEQUENCE</scope>
    <source>
        <strain evidence="4">ARSEF 373</strain>
    </source>
</reference>
<dbReference type="EMBL" id="DAKRPA010000113">
    <property type="protein sequence ID" value="DAZ98198.1"/>
    <property type="molecule type" value="Genomic_DNA"/>
</dbReference>
<reference evidence="4" key="1">
    <citation type="submission" date="2022-11" db="EMBL/GenBank/DDBJ databases">
        <authorList>
            <person name="Morgan W.R."/>
            <person name="Tartar A."/>
        </authorList>
    </citation>
    <scope>NUCLEOTIDE SEQUENCE</scope>
    <source>
        <strain evidence="4">ARSEF 373</strain>
    </source>
</reference>
<dbReference type="InterPro" id="IPR036071">
    <property type="entry name" value="AMMECR1_dom_sf"/>
</dbReference>
<dbReference type="InterPro" id="IPR016031">
    <property type="entry name" value="Trp_RNA-bd_attenuator-like_dom"/>
</dbReference>
<dbReference type="PROSITE" id="PS50020">
    <property type="entry name" value="WW_DOMAIN_2"/>
    <property type="match status" value="1"/>
</dbReference>
<keyword evidence="5" id="KW-1185">Reference proteome</keyword>
<dbReference type="Pfam" id="PF01987">
    <property type="entry name" value="AIM24"/>
    <property type="match status" value="1"/>
</dbReference>